<protein>
    <submittedName>
        <fullName evidence="1">SRPBCC family protein</fullName>
    </submittedName>
</protein>
<dbReference type="CDD" id="cd07818">
    <property type="entry name" value="SRPBCC_1"/>
    <property type="match status" value="1"/>
</dbReference>
<dbReference type="AlphaFoldDB" id="A0A516SGQ2"/>
<dbReference type="InterPro" id="IPR019587">
    <property type="entry name" value="Polyketide_cyclase/dehydratase"/>
</dbReference>
<evidence type="ECO:0000313" key="1">
    <source>
        <dbReference type="EMBL" id="QDQ27349.1"/>
    </source>
</evidence>
<dbReference type="EMBL" id="CP041730">
    <property type="protein sequence ID" value="QDQ27349.1"/>
    <property type="molecule type" value="Genomic_DNA"/>
</dbReference>
<name>A0A516SGQ2_9NEIS</name>
<evidence type="ECO:0000313" key="2">
    <source>
        <dbReference type="Proteomes" id="UP000317550"/>
    </source>
</evidence>
<dbReference type="InterPro" id="IPR023393">
    <property type="entry name" value="START-like_dom_sf"/>
</dbReference>
<dbReference type="SUPFAM" id="SSF55961">
    <property type="entry name" value="Bet v1-like"/>
    <property type="match status" value="1"/>
</dbReference>
<dbReference type="Pfam" id="PF10604">
    <property type="entry name" value="Polyketide_cyc2"/>
    <property type="match status" value="1"/>
</dbReference>
<sequence length="175" mass="19665">MLSLILLALAIALLLLLIHAARRPDTFRIERSTRIQAAPERVFALINDLHGFNSWNPFEKKDPAIKGEYGAITSGPGAVYAWESQKVGVGRMTIVDTVPESRVIMKLDFFKPFVANNMAEFNLRADRDGTQVSWAMHGPTPFISKLMQVFFSMDKMVGKDFDDGLANLKTLLERH</sequence>
<dbReference type="KEGG" id="cari:FNU76_13820"/>
<gene>
    <name evidence="1" type="ORF">FNU76_13820</name>
</gene>
<dbReference type="OrthoDB" id="9807923at2"/>
<accession>A0A516SGQ2</accession>
<dbReference type="Gene3D" id="3.30.530.20">
    <property type="match status" value="1"/>
</dbReference>
<proteinExistence type="predicted"/>
<organism evidence="1 2">
    <name type="scientific">Chitinimonas arctica</name>
    <dbReference type="NCBI Taxonomy" id="2594795"/>
    <lineage>
        <taxon>Bacteria</taxon>
        <taxon>Pseudomonadati</taxon>
        <taxon>Pseudomonadota</taxon>
        <taxon>Betaproteobacteria</taxon>
        <taxon>Neisseriales</taxon>
        <taxon>Chitinibacteraceae</taxon>
        <taxon>Chitinimonas</taxon>
    </lineage>
</organism>
<keyword evidence="2" id="KW-1185">Reference proteome</keyword>
<reference evidence="2" key="1">
    <citation type="submission" date="2019-07" db="EMBL/GenBank/DDBJ databases">
        <title>Chitinimonas sp. nov., isolated from Ny-Alesund, arctica soil.</title>
        <authorList>
            <person name="Xu Q."/>
            <person name="Peng F."/>
        </authorList>
    </citation>
    <scope>NUCLEOTIDE SEQUENCE [LARGE SCALE GENOMIC DNA]</scope>
    <source>
        <strain evidence="2">R3-44</strain>
    </source>
</reference>
<dbReference type="RefSeq" id="WP_144278742.1">
    <property type="nucleotide sequence ID" value="NZ_CP041730.1"/>
</dbReference>
<dbReference type="Proteomes" id="UP000317550">
    <property type="component" value="Chromosome"/>
</dbReference>